<dbReference type="Proteomes" id="UP001271007">
    <property type="component" value="Unassembled WGS sequence"/>
</dbReference>
<dbReference type="GO" id="GO:0008198">
    <property type="term" value="F:ferrous iron binding"/>
    <property type="evidence" value="ECO:0007669"/>
    <property type="project" value="TreeGrafter"/>
</dbReference>
<feature type="domain" description="Fe2OG dioxygenase" evidence="3">
    <location>
        <begin position="186"/>
        <end position="292"/>
    </location>
</feature>
<protein>
    <recommendedName>
        <fullName evidence="3">Fe2OG dioxygenase domain-containing protein</fullName>
    </recommendedName>
</protein>
<dbReference type="GO" id="GO:0051747">
    <property type="term" value="F:cytosine C-5 DNA demethylase activity"/>
    <property type="evidence" value="ECO:0007669"/>
    <property type="project" value="TreeGrafter"/>
</dbReference>
<dbReference type="InterPro" id="IPR027450">
    <property type="entry name" value="AlkB-like"/>
</dbReference>
<feature type="binding site" evidence="1">
    <location>
        <position position="205"/>
    </location>
    <ligand>
        <name>2-oxoglutarate</name>
        <dbReference type="ChEBI" id="CHEBI:16810"/>
    </ligand>
</feature>
<dbReference type="SUPFAM" id="SSF51197">
    <property type="entry name" value="Clavaminate synthase-like"/>
    <property type="match status" value="1"/>
</dbReference>
<feature type="binding site" evidence="1">
    <location>
        <position position="269"/>
    </location>
    <ligand>
        <name>2-oxoglutarate</name>
        <dbReference type="ChEBI" id="CHEBI:16810"/>
    </ligand>
</feature>
<dbReference type="InterPro" id="IPR037151">
    <property type="entry name" value="AlkB-like_sf"/>
</dbReference>
<feature type="binding site" evidence="1">
    <location>
        <position position="283"/>
    </location>
    <ligand>
        <name>2-oxoglutarate</name>
        <dbReference type="ChEBI" id="CHEBI:16810"/>
    </ligand>
</feature>
<dbReference type="PANTHER" id="PTHR31573">
    <property type="entry name" value="ALPHA-KETOGLUTARATE-DEPENDENT DIOXYGENASE ALKB HOMOLOG 2"/>
    <property type="match status" value="1"/>
</dbReference>
<proteinExistence type="predicted"/>
<dbReference type="PANTHER" id="PTHR31573:SF1">
    <property type="entry name" value="DNA OXIDATIVE DEMETHYLASE ALKBH2"/>
    <property type="match status" value="1"/>
</dbReference>
<feature type="binding site" evidence="1">
    <location>
        <position position="195"/>
    </location>
    <ligand>
        <name>2-oxoglutarate</name>
        <dbReference type="ChEBI" id="CHEBI:16810"/>
    </ligand>
</feature>
<keyword evidence="5" id="KW-1185">Reference proteome</keyword>
<feature type="region of interest" description="Disordered" evidence="2">
    <location>
        <begin position="365"/>
        <end position="402"/>
    </location>
</feature>
<dbReference type="GO" id="GO:0035516">
    <property type="term" value="F:broad specificity oxidative DNA demethylase activity"/>
    <property type="evidence" value="ECO:0007669"/>
    <property type="project" value="TreeGrafter"/>
</dbReference>
<feature type="binding site" evidence="1">
    <location>
        <position position="289"/>
    </location>
    <ligand>
        <name>2-oxoglutarate</name>
        <dbReference type="ChEBI" id="CHEBI:16810"/>
    </ligand>
</feature>
<dbReference type="InterPro" id="IPR005123">
    <property type="entry name" value="Oxoglu/Fe-dep_dioxygenase_dom"/>
</dbReference>
<feature type="region of interest" description="Disordered" evidence="2">
    <location>
        <begin position="1"/>
        <end position="48"/>
    </location>
</feature>
<accession>A0AAJ0DH56</accession>
<feature type="binding site" evidence="1">
    <location>
        <position position="287"/>
    </location>
    <ligand>
        <name>2-oxoglutarate</name>
        <dbReference type="ChEBI" id="CHEBI:16810"/>
    </ligand>
</feature>
<evidence type="ECO:0000256" key="1">
    <source>
        <dbReference type="PIRSR" id="PIRSR632852-1"/>
    </source>
</evidence>
<evidence type="ECO:0000313" key="4">
    <source>
        <dbReference type="EMBL" id="KAK3050065.1"/>
    </source>
</evidence>
<dbReference type="EMBL" id="JAWDJX010000035">
    <property type="protein sequence ID" value="KAK3050065.1"/>
    <property type="molecule type" value="Genomic_DNA"/>
</dbReference>
<reference evidence="4" key="1">
    <citation type="submission" date="2023-04" db="EMBL/GenBank/DDBJ databases">
        <title>Black Yeasts Isolated from many extreme environments.</title>
        <authorList>
            <person name="Coleine C."/>
            <person name="Stajich J.E."/>
            <person name="Selbmann L."/>
        </authorList>
    </citation>
    <scope>NUCLEOTIDE SEQUENCE</scope>
    <source>
        <strain evidence="4">CCFEE 5312</strain>
    </source>
</reference>
<dbReference type="Pfam" id="PF13532">
    <property type="entry name" value="2OG-FeII_Oxy_2"/>
    <property type="match status" value="1"/>
</dbReference>
<organism evidence="4 5">
    <name type="scientific">Extremus antarcticus</name>
    <dbReference type="NCBI Taxonomy" id="702011"/>
    <lineage>
        <taxon>Eukaryota</taxon>
        <taxon>Fungi</taxon>
        <taxon>Dikarya</taxon>
        <taxon>Ascomycota</taxon>
        <taxon>Pezizomycotina</taxon>
        <taxon>Dothideomycetes</taxon>
        <taxon>Dothideomycetidae</taxon>
        <taxon>Mycosphaerellales</taxon>
        <taxon>Extremaceae</taxon>
        <taxon>Extremus</taxon>
    </lineage>
</organism>
<dbReference type="InterPro" id="IPR032852">
    <property type="entry name" value="ALKBH2"/>
</dbReference>
<feature type="binding site" evidence="1">
    <location>
        <position position="208"/>
    </location>
    <ligand>
        <name>substrate</name>
    </ligand>
</feature>
<feature type="binding site" evidence="1">
    <location>
        <position position="193"/>
    </location>
    <ligand>
        <name>2-oxoglutarate</name>
        <dbReference type="ChEBI" id="CHEBI:16810"/>
    </ligand>
</feature>
<sequence length="453" mass="50991">MSKRPRTLDSFFSPPAVKRPRQDENHGHDDGANGEAPPSDQLSRHPTYPFPIPHLPSGIIDVLNFAPAEEGRLIIDQPDLDLLYFQPYIPKDIQPPLFEFLRSELFFYKVQYKIKRGPVETQINTPRYTTVFGIDETSCFNDDGQVVDVTTRKPPSGKEAYTCNPRPIPQCLDLLRTLTENTTGCKFNFALVNYYATGDHSISYHSDDERFLGPDPAIASFTLGAKRDFLLRHKKTPAAHPSESKPMKLPLASGDMLLMRGKTQSCWEHSIPKRKGGAVEKGRINITFRRAMTKGGTANYYRYNVGDGARADGGIIDRHAATSPRKFRIAVKPHGALLHVPCMLSARARRLQMRTLRVDQTFRDTSKTHGPAAYDAPIISTPSPPEGRSCRDAQRGEMGSYRQGETRHMMGLRPGVTERMRRRAWNSFGIERPLHDEPSILFIDFMAKIATSP</sequence>
<feature type="compositionally biased region" description="Basic and acidic residues" evidence="2">
    <location>
        <begin position="20"/>
        <end position="31"/>
    </location>
</feature>
<evidence type="ECO:0000259" key="3">
    <source>
        <dbReference type="PROSITE" id="PS51471"/>
    </source>
</evidence>
<name>A0AAJ0DH56_9PEZI</name>
<dbReference type="AlphaFoldDB" id="A0AAJ0DH56"/>
<dbReference type="Gene3D" id="2.60.120.590">
    <property type="entry name" value="Alpha-ketoglutarate-dependent dioxygenase AlkB-like"/>
    <property type="match status" value="1"/>
</dbReference>
<dbReference type="PROSITE" id="PS51471">
    <property type="entry name" value="FE2OG_OXY"/>
    <property type="match status" value="1"/>
</dbReference>
<gene>
    <name evidence="4" type="ORF">LTR09_008720</name>
</gene>
<evidence type="ECO:0000256" key="2">
    <source>
        <dbReference type="SAM" id="MobiDB-lite"/>
    </source>
</evidence>
<comment type="caution">
    <text evidence="4">The sequence shown here is derived from an EMBL/GenBank/DDBJ whole genome shotgun (WGS) entry which is preliminary data.</text>
</comment>
<dbReference type="GO" id="GO:0006307">
    <property type="term" value="P:DNA alkylation repair"/>
    <property type="evidence" value="ECO:0007669"/>
    <property type="project" value="TreeGrafter"/>
</dbReference>
<evidence type="ECO:0000313" key="5">
    <source>
        <dbReference type="Proteomes" id="UP001271007"/>
    </source>
</evidence>